<dbReference type="Proteomes" id="UP001156836">
    <property type="component" value="Unassembled WGS sequence"/>
</dbReference>
<dbReference type="Gene3D" id="2.60.40.10">
    <property type="entry name" value="Immunoglobulins"/>
    <property type="match status" value="1"/>
</dbReference>
<comment type="caution">
    <text evidence="2">The sequence shown here is derived from an EMBL/GenBank/DDBJ whole genome shotgun (WGS) entry which is preliminary data.</text>
</comment>
<reference evidence="3" key="1">
    <citation type="journal article" date="2019" name="Int. J. Syst. Evol. Microbiol.">
        <title>The Global Catalogue of Microorganisms (GCM) 10K type strain sequencing project: providing services to taxonomists for standard genome sequencing and annotation.</title>
        <authorList>
            <consortium name="The Broad Institute Genomics Platform"/>
            <consortium name="The Broad Institute Genome Sequencing Center for Infectious Disease"/>
            <person name="Wu L."/>
            <person name="Ma J."/>
        </authorList>
    </citation>
    <scope>NUCLEOTIDE SEQUENCE [LARGE SCALE GENOMIC DNA]</scope>
    <source>
        <strain evidence="3">NBRC 104970</strain>
    </source>
</reference>
<evidence type="ECO:0000313" key="3">
    <source>
        <dbReference type="Proteomes" id="UP001156836"/>
    </source>
</evidence>
<feature type="compositionally biased region" description="Basic and acidic residues" evidence="1">
    <location>
        <begin position="270"/>
        <end position="283"/>
    </location>
</feature>
<organism evidence="2 3">
    <name type="scientific">Chitiniphilus shinanonensis</name>
    <dbReference type="NCBI Taxonomy" id="553088"/>
    <lineage>
        <taxon>Bacteria</taxon>
        <taxon>Pseudomonadati</taxon>
        <taxon>Pseudomonadota</taxon>
        <taxon>Betaproteobacteria</taxon>
        <taxon>Neisseriales</taxon>
        <taxon>Chitinibacteraceae</taxon>
        <taxon>Chitiniphilus</taxon>
    </lineage>
</organism>
<dbReference type="InterPro" id="IPR013783">
    <property type="entry name" value="Ig-like_fold"/>
</dbReference>
<evidence type="ECO:0000256" key="1">
    <source>
        <dbReference type="SAM" id="MobiDB-lite"/>
    </source>
</evidence>
<proteinExistence type="predicted"/>
<evidence type="ECO:0000313" key="2">
    <source>
        <dbReference type="EMBL" id="GLS06365.1"/>
    </source>
</evidence>
<protein>
    <submittedName>
        <fullName evidence="2">Uncharacterized protein</fullName>
    </submittedName>
</protein>
<sequence>MPAPALDGAAERYDALPVVLALTPQPGEHGYRAQLADDDGFARIRQQWTVAAPRLRLEGLPDGIHYLRLRALDADDLPGVALEYRFRLKTTPVAPLPQAPVQDAVLPTGRIAVQCSGIPDAAGFLLQYGPDAGFTAAATRSERARDCRFELAQDRPAVLYWRVATLEGMGDDAERGPFSDASRLRVVPAPQAPVLTLESGERIQAHWGAVPDTRFRVQLARDLAFAELVADTTVDEPRVSFDVGARCRPYFIRLQAIDQYGLQSAFSPPRRVDPDRAVCDTRGEPVMQQDGRSVRRGSAG</sequence>
<keyword evidence="3" id="KW-1185">Reference proteome</keyword>
<gene>
    <name evidence="2" type="ORF">GCM10007860_35510</name>
</gene>
<accession>A0ABQ6BYZ5</accession>
<feature type="region of interest" description="Disordered" evidence="1">
    <location>
        <begin position="269"/>
        <end position="300"/>
    </location>
</feature>
<dbReference type="EMBL" id="BSOZ01000163">
    <property type="protein sequence ID" value="GLS06365.1"/>
    <property type="molecule type" value="Genomic_DNA"/>
</dbReference>
<name>A0ABQ6BYZ5_9NEIS</name>